<name>A0A9P4S1D8_9PEZI</name>
<protein>
    <recommendedName>
        <fullName evidence="2">DUF427 domain-containing protein</fullName>
    </recommendedName>
</protein>
<organism evidence="3 4">
    <name type="scientific">Patellaria atrata CBS 101060</name>
    <dbReference type="NCBI Taxonomy" id="1346257"/>
    <lineage>
        <taxon>Eukaryota</taxon>
        <taxon>Fungi</taxon>
        <taxon>Dikarya</taxon>
        <taxon>Ascomycota</taxon>
        <taxon>Pezizomycotina</taxon>
        <taxon>Dothideomycetes</taxon>
        <taxon>Dothideomycetes incertae sedis</taxon>
        <taxon>Patellariales</taxon>
        <taxon>Patellariaceae</taxon>
        <taxon>Patellaria</taxon>
    </lineage>
</organism>
<proteinExistence type="predicted"/>
<dbReference type="AlphaFoldDB" id="A0A9P4S1D8"/>
<dbReference type="EMBL" id="MU006120">
    <property type="protein sequence ID" value="KAF2834364.1"/>
    <property type="molecule type" value="Genomic_DNA"/>
</dbReference>
<dbReference type="Pfam" id="PF04248">
    <property type="entry name" value="NTP_transf_9"/>
    <property type="match status" value="1"/>
</dbReference>
<dbReference type="Proteomes" id="UP000799429">
    <property type="component" value="Unassembled WGS sequence"/>
</dbReference>
<sequence>MDIITGTEKEEGKSSELKRGESQATSSSETKTTEGKQKWQPFPLEGSSKPEPQFGSGLWSAVAFNNVGLAGWCNPIVFKGIEYWLPEHIPKYCRAYYRESERTGDGEPAIGVPKYYHIVVGDQVLADGAWCYPNPNEGFEKLKDCMAFRVKYIGDLYKAERQVHDGVTVHQDWFG</sequence>
<evidence type="ECO:0000259" key="2">
    <source>
        <dbReference type="Pfam" id="PF04248"/>
    </source>
</evidence>
<evidence type="ECO:0000256" key="1">
    <source>
        <dbReference type="SAM" id="MobiDB-lite"/>
    </source>
</evidence>
<keyword evidence="4" id="KW-1185">Reference proteome</keyword>
<gene>
    <name evidence="3" type="ORF">M501DRAFT_1001239</name>
</gene>
<accession>A0A9P4S1D8</accession>
<dbReference type="InterPro" id="IPR038694">
    <property type="entry name" value="DUF427_sf"/>
</dbReference>
<feature type="compositionally biased region" description="Basic and acidic residues" evidence="1">
    <location>
        <begin position="7"/>
        <end position="21"/>
    </location>
</feature>
<dbReference type="Gene3D" id="2.170.150.40">
    <property type="entry name" value="Domain of unknown function (DUF427)"/>
    <property type="match status" value="1"/>
</dbReference>
<feature type="domain" description="DUF427" evidence="2">
    <location>
        <begin position="96"/>
        <end position="148"/>
    </location>
</feature>
<comment type="caution">
    <text evidence="3">The sequence shown here is derived from an EMBL/GenBank/DDBJ whole genome shotgun (WGS) entry which is preliminary data.</text>
</comment>
<evidence type="ECO:0000313" key="3">
    <source>
        <dbReference type="EMBL" id="KAF2834364.1"/>
    </source>
</evidence>
<reference evidence="3" key="1">
    <citation type="journal article" date="2020" name="Stud. Mycol.">
        <title>101 Dothideomycetes genomes: a test case for predicting lifestyles and emergence of pathogens.</title>
        <authorList>
            <person name="Haridas S."/>
            <person name="Albert R."/>
            <person name="Binder M."/>
            <person name="Bloem J."/>
            <person name="Labutti K."/>
            <person name="Salamov A."/>
            <person name="Andreopoulos B."/>
            <person name="Baker S."/>
            <person name="Barry K."/>
            <person name="Bills G."/>
            <person name="Bluhm B."/>
            <person name="Cannon C."/>
            <person name="Castanera R."/>
            <person name="Culley D."/>
            <person name="Daum C."/>
            <person name="Ezra D."/>
            <person name="Gonzalez J."/>
            <person name="Henrissat B."/>
            <person name="Kuo A."/>
            <person name="Liang C."/>
            <person name="Lipzen A."/>
            <person name="Lutzoni F."/>
            <person name="Magnuson J."/>
            <person name="Mondo S."/>
            <person name="Nolan M."/>
            <person name="Ohm R."/>
            <person name="Pangilinan J."/>
            <person name="Park H.-J."/>
            <person name="Ramirez L."/>
            <person name="Alfaro M."/>
            <person name="Sun H."/>
            <person name="Tritt A."/>
            <person name="Yoshinaga Y."/>
            <person name="Zwiers L.-H."/>
            <person name="Turgeon B."/>
            <person name="Goodwin S."/>
            <person name="Spatafora J."/>
            <person name="Crous P."/>
            <person name="Grigoriev I."/>
        </authorList>
    </citation>
    <scope>NUCLEOTIDE SEQUENCE</scope>
    <source>
        <strain evidence="3">CBS 101060</strain>
    </source>
</reference>
<dbReference type="InterPro" id="IPR007361">
    <property type="entry name" value="DUF427"/>
</dbReference>
<feature type="region of interest" description="Disordered" evidence="1">
    <location>
        <begin position="1"/>
        <end position="51"/>
    </location>
</feature>
<evidence type="ECO:0000313" key="4">
    <source>
        <dbReference type="Proteomes" id="UP000799429"/>
    </source>
</evidence>
<dbReference type="OrthoDB" id="2524665at2759"/>